<gene>
    <name evidence="1" type="ORF">METZ01_LOCUS287094</name>
</gene>
<protein>
    <recommendedName>
        <fullName evidence="2">IgGFc-binding protein N-terminal domain-containing protein</fullName>
    </recommendedName>
</protein>
<dbReference type="EMBL" id="UINC01086098">
    <property type="protein sequence ID" value="SVC34240.1"/>
    <property type="molecule type" value="Genomic_DNA"/>
</dbReference>
<evidence type="ECO:0000313" key="1">
    <source>
        <dbReference type="EMBL" id="SVC34240.1"/>
    </source>
</evidence>
<dbReference type="AlphaFoldDB" id="A0A382LC54"/>
<evidence type="ECO:0008006" key="2">
    <source>
        <dbReference type="Google" id="ProtNLM"/>
    </source>
</evidence>
<name>A0A382LC54_9ZZZZ</name>
<organism evidence="1">
    <name type="scientific">marine metagenome</name>
    <dbReference type="NCBI Taxonomy" id="408172"/>
    <lineage>
        <taxon>unclassified sequences</taxon>
        <taxon>metagenomes</taxon>
        <taxon>ecological metagenomes</taxon>
    </lineage>
</organism>
<accession>A0A382LC54</accession>
<sequence length="135" mass="15131">MNNPESIYNWEIDHSDPKAENPTIIISVRPYKGLISKWKFIIPAEYIGIINWGISNKNKTSKIKRPRGAIETPVIKLMDGQEVVLKGGIEPISSTKQATIILKSPAPHFLAFGFSEEEDSPPINIEGITFENHPH</sequence>
<proteinExistence type="predicted"/>
<reference evidence="1" key="1">
    <citation type="submission" date="2018-05" db="EMBL/GenBank/DDBJ databases">
        <authorList>
            <person name="Lanie J.A."/>
            <person name="Ng W.-L."/>
            <person name="Kazmierczak K.M."/>
            <person name="Andrzejewski T.M."/>
            <person name="Davidsen T.M."/>
            <person name="Wayne K.J."/>
            <person name="Tettelin H."/>
            <person name="Glass J.I."/>
            <person name="Rusch D."/>
            <person name="Podicherti R."/>
            <person name="Tsui H.-C.T."/>
            <person name="Winkler M.E."/>
        </authorList>
    </citation>
    <scope>NUCLEOTIDE SEQUENCE</scope>
</reference>